<accession>A0A9Q1HY80</accession>
<dbReference type="InterPro" id="IPR000159">
    <property type="entry name" value="RA_dom"/>
</dbReference>
<evidence type="ECO:0000313" key="4">
    <source>
        <dbReference type="Proteomes" id="UP001152803"/>
    </source>
</evidence>
<evidence type="ECO:0000256" key="1">
    <source>
        <dbReference type="SAM" id="MobiDB-lite"/>
    </source>
</evidence>
<dbReference type="OrthoDB" id="10034447at2759"/>
<evidence type="ECO:0000259" key="2">
    <source>
        <dbReference type="PROSITE" id="PS50200"/>
    </source>
</evidence>
<protein>
    <recommendedName>
        <fullName evidence="2">Ras-associating domain-containing protein</fullName>
    </recommendedName>
</protein>
<feature type="region of interest" description="Disordered" evidence="1">
    <location>
        <begin position="370"/>
        <end position="417"/>
    </location>
</feature>
<dbReference type="Proteomes" id="UP001152803">
    <property type="component" value="Unassembled WGS sequence"/>
</dbReference>
<dbReference type="InterPro" id="IPR033593">
    <property type="entry name" value="N-RASSF"/>
</dbReference>
<dbReference type="SMART" id="SM00314">
    <property type="entry name" value="RA"/>
    <property type="match status" value="1"/>
</dbReference>
<dbReference type="PANTHER" id="PTHR15286">
    <property type="entry name" value="RAS-ASSOCIATING DOMAIN CONTAINING PROTEIN"/>
    <property type="match status" value="1"/>
</dbReference>
<name>A0A9Q1HY80_CONCO</name>
<dbReference type="EMBL" id="JAFJMO010000008">
    <property type="protein sequence ID" value="KAJ8269051.1"/>
    <property type="molecule type" value="Genomic_DNA"/>
</dbReference>
<comment type="caution">
    <text evidence="3">The sequence shown here is derived from an EMBL/GenBank/DDBJ whole genome shotgun (WGS) entry which is preliminary data.</text>
</comment>
<keyword evidence="4" id="KW-1185">Reference proteome</keyword>
<feature type="compositionally biased region" description="Pro residues" evidence="1">
    <location>
        <begin position="408"/>
        <end position="417"/>
    </location>
</feature>
<organism evidence="3 4">
    <name type="scientific">Conger conger</name>
    <name type="common">Conger eel</name>
    <name type="synonym">Muraena conger</name>
    <dbReference type="NCBI Taxonomy" id="82655"/>
    <lineage>
        <taxon>Eukaryota</taxon>
        <taxon>Metazoa</taxon>
        <taxon>Chordata</taxon>
        <taxon>Craniata</taxon>
        <taxon>Vertebrata</taxon>
        <taxon>Euteleostomi</taxon>
        <taxon>Actinopterygii</taxon>
        <taxon>Neopterygii</taxon>
        <taxon>Teleostei</taxon>
        <taxon>Anguilliformes</taxon>
        <taxon>Congridae</taxon>
        <taxon>Conger</taxon>
    </lineage>
</organism>
<feature type="compositionally biased region" description="Polar residues" evidence="1">
    <location>
        <begin position="370"/>
        <end position="403"/>
    </location>
</feature>
<dbReference type="Pfam" id="PF00788">
    <property type="entry name" value="RA"/>
    <property type="match status" value="1"/>
</dbReference>
<dbReference type="Gene3D" id="3.10.20.90">
    <property type="entry name" value="Phosphatidylinositol 3-kinase Catalytic Subunit, Chain A, domain 1"/>
    <property type="match status" value="1"/>
</dbReference>
<feature type="domain" description="Ras-associating" evidence="2">
    <location>
        <begin position="26"/>
        <end position="120"/>
    </location>
</feature>
<sequence>MAPFGRNFLKARLRNRSESKDKALPAGEEIQVWVCQEEKVVCGVSKHTTCVDVVQALLEDHKTAAEDKRSLQGEPKEYCLVERWKGFERALPPLTRILRLWKAWGDEKSFVQFVLVKASESASQSSESKGALSKSKGSEQGPAQYVKSLPVARQKRMVRKAFRKLEKIRKEKTPARDRNEGGVAGLVQLIIAQDNTIQQQIHRMRELDLEIEQIEWELSASPLSSFSDQTDGQLQEHLYSSDGMEQLETQLRKHRDLIQKLSCDIDSEIKSRCVTGIQEPQGAAVSMDSDADDDAELERLRRDLECSMRQGLALQVQVTELEKELNENKGVLSSKSQECEHLAVQLSCLCTAESAEYTVSDGLRSQARSGSAQSKLGLIQSQTEAADTDSDTGISSTHSQDSLSPYGDIPPPLDTDV</sequence>
<gene>
    <name evidence="3" type="ORF">COCON_G00116580</name>
</gene>
<dbReference type="SUPFAM" id="SSF54236">
    <property type="entry name" value="Ubiquitin-like"/>
    <property type="match status" value="1"/>
</dbReference>
<dbReference type="InterPro" id="IPR029071">
    <property type="entry name" value="Ubiquitin-like_domsf"/>
</dbReference>
<dbReference type="AlphaFoldDB" id="A0A9Q1HY80"/>
<feature type="compositionally biased region" description="Low complexity" evidence="1">
    <location>
        <begin position="125"/>
        <end position="139"/>
    </location>
</feature>
<proteinExistence type="predicted"/>
<reference evidence="3" key="1">
    <citation type="journal article" date="2023" name="Science">
        <title>Genome structures resolve the early diversification of teleost fishes.</title>
        <authorList>
            <person name="Parey E."/>
            <person name="Louis A."/>
            <person name="Montfort J."/>
            <person name="Bouchez O."/>
            <person name="Roques C."/>
            <person name="Iampietro C."/>
            <person name="Lluch J."/>
            <person name="Castinel A."/>
            <person name="Donnadieu C."/>
            <person name="Desvignes T."/>
            <person name="Floi Bucao C."/>
            <person name="Jouanno E."/>
            <person name="Wen M."/>
            <person name="Mejri S."/>
            <person name="Dirks R."/>
            <person name="Jansen H."/>
            <person name="Henkel C."/>
            <person name="Chen W.J."/>
            <person name="Zahm M."/>
            <person name="Cabau C."/>
            <person name="Klopp C."/>
            <person name="Thompson A.W."/>
            <person name="Robinson-Rechavi M."/>
            <person name="Braasch I."/>
            <person name="Lecointre G."/>
            <person name="Bobe J."/>
            <person name="Postlethwait J.H."/>
            <person name="Berthelot C."/>
            <person name="Roest Crollius H."/>
            <person name="Guiguen Y."/>
        </authorList>
    </citation>
    <scope>NUCLEOTIDE SEQUENCE</scope>
    <source>
        <strain evidence="3">Concon-B</strain>
    </source>
</reference>
<dbReference type="PANTHER" id="PTHR15286:SF10">
    <property type="entry name" value="RAS ASSOCIATION DOMAIN-CONTAINING PROTEIN 9"/>
    <property type="match status" value="1"/>
</dbReference>
<dbReference type="PROSITE" id="PS50200">
    <property type="entry name" value="RA"/>
    <property type="match status" value="1"/>
</dbReference>
<dbReference type="GO" id="GO:0007165">
    <property type="term" value="P:signal transduction"/>
    <property type="evidence" value="ECO:0007669"/>
    <property type="project" value="InterPro"/>
</dbReference>
<feature type="region of interest" description="Disordered" evidence="1">
    <location>
        <begin position="125"/>
        <end position="144"/>
    </location>
</feature>
<evidence type="ECO:0000313" key="3">
    <source>
        <dbReference type="EMBL" id="KAJ8269051.1"/>
    </source>
</evidence>